<keyword evidence="9" id="KW-1185">Reference proteome</keyword>
<dbReference type="GO" id="GO:0005199">
    <property type="term" value="F:structural constituent of cell wall"/>
    <property type="evidence" value="ECO:0007669"/>
    <property type="project" value="InterPro"/>
</dbReference>
<dbReference type="GO" id="GO:0009277">
    <property type="term" value="C:fungal-type cell wall"/>
    <property type="evidence" value="ECO:0007669"/>
    <property type="project" value="InterPro"/>
</dbReference>
<dbReference type="InterPro" id="IPR001338">
    <property type="entry name" value="Class_I_Hydrophobin"/>
</dbReference>
<keyword evidence="6 7" id="KW-1015">Disulfide bond</keyword>
<dbReference type="InterPro" id="IPR019778">
    <property type="entry name" value="Class_I_Hydrophobin_CS"/>
</dbReference>
<keyword evidence="4 7" id="KW-0964">Secreted</keyword>
<dbReference type="Pfam" id="PF01185">
    <property type="entry name" value="Hydrophobin"/>
    <property type="match status" value="1"/>
</dbReference>
<dbReference type="PROSITE" id="PS00956">
    <property type="entry name" value="HYDROPHOBIN"/>
    <property type="match status" value="1"/>
</dbReference>
<name>A0A0H2RDI4_9AGAM</name>
<evidence type="ECO:0000313" key="9">
    <source>
        <dbReference type="Proteomes" id="UP000053477"/>
    </source>
</evidence>
<evidence type="ECO:0000313" key="8">
    <source>
        <dbReference type="EMBL" id="KLO09587.1"/>
    </source>
</evidence>
<dbReference type="Proteomes" id="UP000053477">
    <property type="component" value="Unassembled WGS sequence"/>
</dbReference>
<dbReference type="SMART" id="SM00075">
    <property type="entry name" value="HYDRO"/>
    <property type="match status" value="1"/>
</dbReference>
<proteinExistence type="inferred from homology"/>
<dbReference type="STRING" id="27342.A0A0H2RDI4"/>
<sequence>MKMPSVLLKFFFLFAILAVAIATPQPSKTTTTTVTATPTPVNQCNVGSLQCCDSVQSASSGIVQTLLKLLGIVLGDITGEVGLTCSPITGIGLSGDDCNASPVCCTGNSFNGIIVVGCSPININL</sequence>
<dbReference type="OrthoDB" id="4225815at2759"/>
<evidence type="ECO:0000256" key="1">
    <source>
        <dbReference type="ARBA" id="ARBA00004191"/>
    </source>
</evidence>
<dbReference type="AlphaFoldDB" id="A0A0H2RDI4"/>
<evidence type="ECO:0000256" key="3">
    <source>
        <dbReference type="ARBA" id="ARBA00022512"/>
    </source>
</evidence>
<evidence type="ECO:0000256" key="4">
    <source>
        <dbReference type="ARBA" id="ARBA00022525"/>
    </source>
</evidence>
<evidence type="ECO:0000256" key="6">
    <source>
        <dbReference type="ARBA" id="ARBA00023157"/>
    </source>
</evidence>
<feature type="chain" id="PRO_5013988330" description="Hydrophobin" evidence="7">
    <location>
        <begin position="23"/>
        <end position="125"/>
    </location>
</feature>
<evidence type="ECO:0000256" key="2">
    <source>
        <dbReference type="ARBA" id="ARBA00010446"/>
    </source>
</evidence>
<reference evidence="8 9" key="1">
    <citation type="submission" date="2015-04" db="EMBL/GenBank/DDBJ databases">
        <title>Complete genome sequence of Schizopora paradoxa KUC8140, a cosmopolitan wood degrader in East Asia.</title>
        <authorList>
            <consortium name="DOE Joint Genome Institute"/>
            <person name="Min B."/>
            <person name="Park H."/>
            <person name="Jang Y."/>
            <person name="Kim J.-J."/>
            <person name="Kim K.H."/>
            <person name="Pangilinan J."/>
            <person name="Lipzen A."/>
            <person name="Riley R."/>
            <person name="Grigoriev I.V."/>
            <person name="Spatafora J.W."/>
            <person name="Choi I.-G."/>
        </authorList>
    </citation>
    <scope>NUCLEOTIDE SEQUENCE [LARGE SCALE GENOMIC DNA]</scope>
    <source>
        <strain evidence="8 9">KUC8140</strain>
    </source>
</reference>
<feature type="signal peptide" evidence="7">
    <location>
        <begin position="1"/>
        <end position="22"/>
    </location>
</feature>
<evidence type="ECO:0000256" key="7">
    <source>
        <dbReference type="RuleBase" id="RU365009"/>
    </source>
</evidence>
<comment type="subcellular location">
    <subcellularLocation>
        <location evidence="1 7">Secreted</location>
        <location evidence="1 7">Cell wall</location>
    </subcellularLocation>
</comment>
<protein>
    <recommendedName>
        <fullName evidence="7">Hydrophobin</fullName>
    </recommendedName>
</protein>
<comment type="similarity">
    <text evidence="2 7">Belongs to the fungal hydrophobin family.</text>
</comment>
<dbReference type="CDD" id="cd23507">
    <property type="entry name" value="hydrophobin_I"/>
    <property type="match status" value="1"/>
</dbReference>
<keyword evidence="5 7" id="KW-0732">Signal</keyword>
<gene>
    <name evidence="8" type="ORF">SCHPADRAFT_907627</name>
</gene>
<evidence type="ECO:0000256" key="5">
    <source>
        <dbReference type="ARBA" id="ARBA00022729"/>
    </source>
</evidence>
<accession>A0A0H2RDI4</accession>
<dbReference type="InParanoid" id="A0A0H2RDI4"/>
<organism evidence="8 9">
    <name type="scientific">Schizopora paradoxa</name>
    <dbReference type="NCBI Taxonomy" id="27342"/>
    <lineage>
        <taxon>Eukaryota</taxon>
        <taxon>Fungi</taxon>
        <taxon>Dikarya</taxon>
        <taxon>Basidiomycota</taxon>
        <taxon>Agaricomycotina</taxon>
        <taxon>Agaricomycetes</taxon>
        <taxon>Hymenochaetales</taxon>
        <taxon>Schizoporaceae</taxon>
        <taxon>Schizopora</taxon>
    </lineage>
</organism>
<keyword evidence="3 7" id="KW-0134">Cell wall</keyword>
<dbReference type="EMBL" id="KQ086051">
    <property type="protein sequence ID" value="KLO09587.1"/>
    <property type="molecule type" value="Genomic_DNA"/>
</dbReference>